<dbReference type="GO" id="GO:0046872">
    <property type="term" value="F:metal ion binding"/>
    <property type="evidence" value="ECO:0007669"/>
    <property type="project" value="UniProtKB-KW"/>
</dbReference>
<dbReference type="Gene3D" id="3.30.70.100">
    <property type="match status" value="1"/>
</dbReference>
<evidence type="ECO:0000256" key="1">
    <source>
        <dbReference type="ARBA" id="ARBA00022481"/>
    </source>
</evidence>
<dbReference type="OrthoDB" id="689350at2759"/>
<dbReference type="PANTHER" id="PTHR45868:SF84">
    <property type="entry name" value="HMA DOMAIN-CONTAINING PROTEIN"/>
    <property type="match status" value="1"/>
</dbReference>
<evidence type="ECO:0000256" key="4">
    <source>
        <dbReference type="ARBA" id="ARBA00023289"/>
    </source>
</evidence>
<feature type="compositionally biased region" description="Basic and acidic residues" evidence="6">
    <location>
        <begin position="104"/>
        <end position="135"/>
    </location>
</feature>
<name>A0A2C9WBA6_MANES</name>
<proteinExistence type="inferred from homology"/>
<comment type="caution">
    <text evidence="8">The sequence shown here is derived from an EMBL/GenBank/DDBJ whole genome shotgun (WGS) entry which is preliminary data.</text>
</comment>
<reference evidence="9" key="1">
    <citation type="journal article" date="2016" name="Nat. Biotechnol.">
        <title>Sequencing wild and cultivated cassava and related species reveals extensive interspecific hybridization and genetic diversity.</title>
        <authorList>
            <person name="Bredeson J.V."/>
            <person name="Lyons J.B."/>
            <person name="Prochnik S.E."/>
            <person name="Wu G.A."/>
            <person name="Ha C.M."/>
            <person name="Edsinger-Gonzales E."/>
            <person name="Grimwood J."/>
            <person name="Schmutz J."/>
            <person name="Rabbi I.Y."/>
            <person name="Egesi C."/>
            <person name="Nauluvula P."/>
            <person name="Lebot V."/>
            <person name="Ndunguru J."/>
            <person name="Mkamilo G."/>
            <person name="Bart R.S."/>
            <person name="Setter T.L."/>
            <person name="Gleadow R.M."/>
            <person name="Kulakow P."/>
            <person name="Ferguson M.E."/>
            <person name="Rounsley S."/>
            <person name="Rokhsar D.S."/>
        </authorList>
    </citation>
    <scope>NUCLEOTIDE SEQUENCE [LARGE SCALE GENOMIC DNA]</scope>
    <source>
        <strain evidence="9">cv. AM560-2</strain>
    </source>
</reference>
<evidence type="ECO:0000256" key="5">
    <source>
        <dbReference type="ARBA" id="ARBA00024045"/>
    </source>
</evidence>
<sequence length="291" mass="31516">MATTALGEEHSQALKCQTWVLKVSIHCQGCKRKVKKVLLGIDGVYAATVDSQEQKVTVTGNIEVETLIKKLIRTGKHAELWPEKLPSKEKVSAKAKAMHKQKNPKKDHDFSENEREKSDKVSEDGMSEMNKDVVKSPENSTDGGIELPAVKNSGGENESGGGRGVKSEGKKKKRIGQKGDNARNNSNSGALSSGAAAGIGNQTEGLGMDQVVGPSNLSPTRQQSVVPFPQGFMIPALYASSYSVAYPREAPGALYYVPIPVYAHPSRYNQVNPLDSLYYFSDDNINGCFIM</sequence>
<feature type="domain" description="HMA" evidence="7">
    <location>
        <begin position="16"/>
        <end position="79"/>
    </location>
</feature>
<evidence type="ECO:0000256" key="3">
    <source>
        <dbReference type="ARBA" id="ARBA00023288"/>
    </source>
</evidence>
<dbReference type="AlphaFoldDB" id="A0A2C9WBA6"/>
<evidence type="ECO:0000256" key="6">
    <source>
        <dbReference type="SAM" id="MobiDB-lite"/>
    </source>
</evidence>
<dbReference type="SUPFAM" id="SSF55008">
    <property type="entry name" value="HMA, heavy metal-associated domain"/>
    <property type="match status" value="1"/>
</dbReference>
<dbReference type="InterPro" id="IPR036163">
    <property type="entry name" value="HMA_dom_sf"/>
</dbReference>
<evidence type="ECO:0000313" key="8">
    <source>
        <dbReference type="EMBL" id="OAY55988.1"/>
    </source>
</evidence>
<dbReference type="Proteomes" id="UP000091857">
    <property type="component" value="Chromosome 3"/>
</dbReference>
<feature type="compositionally biased region" description="Low complexity" evidence="6">
    <location>
        <begin position="184"/>
        <end position="201"/>
    </location>
</feature>
<keyword evidence="2" id="KW-0479">Metal-binding</keyword>
<keyword evidence="4" id="KW-0636">Prenylation</keyword>
<keyword evidence="9" id="KW-1185">Reference proteome</keyword>
<feature type="region of interest" description="Disordered" evidence="6">
    <location>
        <begin position="83"/>
        <end position="218"/>
    </location>
</feature>
<dbReference type="CDD" id="cd00371">
    <property type="entry name" value="HMA"/>
    <property type="match status" value="1"/>
</dbReference>
<evidence type="ECO:0000256" key="2">
    <source>
        <dbReference type="ARBA" id="ARBA00022723"/>
    </source>
</evidence>
<evidence type="ECO:0000259" key="7">
    <source>
        <dbReference type="PROSITE" id="PS50846"/>
    </source>
</evidence>
<dbReference type="InterPro" id="IPR006121">
    <property type="entry name" value="HMA_dom"/>
</dbReference>
<keyword evidence="3" id="KW-0449">Lipoprotein</keyword>
<organism evidence="8 9">
    <name type="scientific">Manihot esculenta</name>
    <name type="common">Cassava</name>
    <name type="synonym">Jatropha manihot</name>
    <dbReference type="NCBI Taxonomy" id="3983"/>
    <lineage>
        <taxon>Eukaryota</taxon>
        <taxon>Viridiplantae</taxon>
        <taxon>Streptophyta</taxon>
        <taxon>Embryophyta</taxon>
        <taxon>Tracheophyta</taxon>
        <taxon>Spermatophyta</taxon>
        <taxon>Magnoliopsida</taxon>
        <taxon>eudicotyledons</taxon>
        <taxon>Gunneridae</taxon>
        <taxon>Pentapetalae</taxon>
        <taxon>rosids</taxon>
        <taxon>fabids</taxon>
        <taxon>Malpighiales</taxon>
        <taxon>Euphorbiaceae</taxon>
        <taxon>Crotonoideae</taxon>
        <taxon>Manihoteae</taxon>
        <taxon>Manihot</taxon>
    </lineage>
</organism>
<dbReference type="Pfam" id="PF00403">
    <property type="entry name" value="HMA"/>
    <property type="match status" value="1"/>
</dbReference>
<keyword evidence="1" id="KW-0488">Methylation</keyword>
<evidence type="ECO:0000313" key="9">
    <source>
        <dbReference type="Proteomes" id="UP000091857"/>
    </source>
</evidence>
<dbReference type="PROSITE" id="PS50846">
    <property type="entry name" value="HMA_2"/>
    <property type="match status" value="1"/>
</dbReference>
<gene>
    <name evidence="8" type="ORF">MANES_03G194600v8</name>
</gene>
<accession>A0A2C9WBA6</accession>
<dbReference type="EMBL" id="CM004389">
    <property type="protein sequence ID" value="OAY55988.1"/>
    <property type="molecule type" value="Genomic_DNA"/>
</dbReference>
<feature type="compositionally biased region" description="Basic and acidic residues" evidence="6">
    <location>
        <begin position="83"/>
        <end position="92"/>
    </location>
</feature>
<dbReference type="Gramene" id="Manes.03G194600.1.v8.1">
    <property type="protein sequence ID" value="Manes.03G194600.1.v8.1.CDS"/>
    <property type="gene ID" value="Manes.03G194600.v8.1"/>
</dbReference>
<dbReference type="PANTHER" id="PTHR45868">
    <property type="entry name" value="HEAVY METAL-ASSOCIATED ISOPRENYLATED PLANT PROTEIN 33-RELATED"/>
    <property type="match status" value="1"/>
</dbReference>
<protein>
    <recommendedName>
        <fullName evidence="7">HMA domain-containing protein</fullName>
    </recommendedName>
</protein>
<dbReference type="STRING" id="3983.A0A2C9WBA6"/>
<comment type="similarity">
    <text evidence="5">Belongs to the HIPP family.</text>
</comment>